<dbReference type="OrthoDB" id="1302433at2759"/>
<proteinExistence type="predicted"/>
<feature type="transmembrane region" description="Helical" evidence="1">
    <location>
        <begin position="20"/>
        <end position="37"/>
    </location>
</feature>
<comment type="caution">
    <text evidence="2">The sequence shown here is derived from an EMBL/GenBank/DDBJ whole genome shotgun (WGS) entry which is preliminary data.</text>
</comment>
<evidence type="ECO:0000313" key="2">
    <source>
        <dbReference type="EMBL" id="KAG5595972.1"/>
    </source>
</evidence>
<keyword evidence="1" id="KW-1133">Transmembrane helix</keyword>
<gene>
    <name evidence="2" type="ORF">H5410_037204</name>
</gene>
<evidence type="ECO:0000256" key="1">
    <source>
        <dbReference type="SAM" id="Phobius"/>
    </source>
</evidence>
<dbReference type="EMBL" id="JACXVP010000007">
    <property type="protein sequence ID" value="KAG5595972.1"/>
    <property type="molecule type" value="Genomic_DNA"/>
</dbReference>
<evidence type="ECO:0000313" key="3">
    <source>
        <dbReference type="Proteomes" id="UP000824120"/>
    </source>
</evidence>
<sequence>MNWMDEVQWARKYIKGHNGITMVYIMAMANTVYYIWLERNSRIFQHKLKLASSLVRHVIKEIHRRGSRYARLATRLYYALKGPEEEPIVWSKFGASSGGRGSHKV</sequence>
<keyword evidence="1" id="KW-0472">Membrane</keyword>
<organism evidence="2 3">
    <name type="scientific">Solanum commersonii</name>
    <name type="common">Commerson's wild potato</name>
    <name type="synonym">Commerson's nightshade</name>
    <dbReference type="NCBI Taxonomy" id="4109"/>
    <lineage>
        <taxon>Eukaryota</taxon>
        <taxon>Viridiplantae</taxon>
        <taxon>Streptophyta</taxon>
        <taxon>Embryophyta</taxon>
        <taxon>Tracheophyta</taxon>
        <taxon>Spermatophyta</taxon>
        <taxon>Magnoliopsida</taxon>
        <taxon>eudicotyledons</taxon>
        <taxon>Gunneridae</taxon>
        <taxon>Pentapetalae</taxon>
        <taxon>asterids</taxon>
        <taxon>lamiids</taxon>
        <taxon>Solanales</taxon>
        <taxon>Solanaceae</taxon>
        <taxon>Solanoideae</taxon>
        <taxon>Solaneae</taxon>
        <taxon>Solanum</taxon>
    </lineage>
</organism>
<keyword evidence="1" id="KW-0812">Transmembrane</keyword>
<dbReference type="AlphaFoldDB" id="A0A9J5Y9J8"/>
<accession>A0A9J5Y9J8</accession>
<dbReference type="Proteomes" id="UP000824120">
    <property type="component" value="Chromosome 7"/>
</dbReference>
<feature type="non-terminal residue" evidence="2">
    <location>
        <position position="105"/>
    </location>
</feature>
<reference evidence="2 3" key="1">
    <citation type="submission" date="2020-09" db="EMBL/GenBank/DDBJ databases">
        <title>De no assembly of potato wild relative species, Solanum commersonii.</title>
        <authorList>
            <person name="Cho K."/>
        </authorList>
    </citation>
    <scope>NUCLEOTIDE SEQUENCE [LARGE SCALE GENOMIC DNA]</scope>
    <source>
        <strain evidence="2">LZ3.2</strain>
        <tissue evidence="2">Leaf</tissue>
    </source>
</reference>
<protein>
    <submittedName>
        <fullName evidence="2">Uncharacterized protein</fullName>
    </submittedName>
</protein>
<name>A0A9J5Y9J8_SOLCO</name>
<keyword evidence="3" id="KW-1185">Reference proteome</keyword>